<feature type="region of interest" description="Disordered" evidence="13">
    <location>
        <begin position="488"/>
        <end position="508"/>
    </location>
</feature>
<feature type="transmembrane region" description="Helical" evidence="12">
    <location>
        <begin position="391"/>
        <end position="418"/>
    </location>
</feature>
<protein>
    <recommendedName>
        <fullName evidence="12">Innexin</fullName>
    </recommendedName>
</protein>
<evidence type="ECO:0000256" key="6">
    <source>
        <dbReference type="ARBA" id="ARBA00022868"/>
    </source>
</evidence>
<evidence type="ECO:0000313" key="15">
    <source>
        <dbReference type="Proteomes" id="UP000747542"/>
    </source>
</evidence>
<feature type="compositionally biased region" description="Polar residues" evidence="13">
    <location>
        <begin position="498"/>
        <end position="507"/>
    </location>
</feature>
<evidence type="ECO:0000256" key="5">
    <source>
        <dbReference type="ARBA" id="ARBA00022692"/>
    </source>
</evidence>
<keyword evidence="8 12" id="KW-1133">Transmembrane helix</keyword>
<evidence type="ECO:0000256" key="8">
    <source>
        <dbReference type="ARBA" id="ARBA00022989"/>
    </source>
</evidence>
<evidence type="ECO:0000256" key="11">
    <source>
        <dbReference type="ARBA" id="ARBA00023303"/>
    </source>
</evidence>
<evidence type="ECO:0000256" key="13">
    <source>
        <dbReference type="SAM" id="MobiDB-lite"/>
    </source>
</evidence>
<keyword evidence="10 12" id="KW-0472">Membrane</keyword>
<keyword evidence="7" id="KW-0965">Cell junction</keyword>
<evidence type="ECO:0000256" key="10">
    <source>
        <dbReference type="ARBA" id="ARBA00023136"/>
    </source>
</evidence>
<comment type="subcellular location">
    <subcellularLocation>
        <location evidence="1">Cell junction</location>
        <location evidence="1">Gap junction</location>
    </subcellularLocation>
    <subcellularLocation>
        <location evidence="2 12">Cell membrane</location>
        <topology evidence="2 12">Multi-pass membrane protein</topology>
    </subcellularLocation>
</comment>
<keyword evidence="9 12" id="KW-0406">Ion transport</keyword>
<dbReference type="GO" id="GO:0034220">
    <property type="term" value="P:monoatomic ion transmembrane transport"/>
    <property type="evidence" value="ECO:0007669"/>
    <property type="project" value="UniProtKB-KW"/>
</dbReference>
<dbReference type="GO" id="GO:0005243">
    <property type="term" value="F:gap junction channel activity"/>
    <property type="evidence" value="ECO:0007669"/>
    <property type="project" value="TreeGrafter"/>
</dbReference>
<dbReference type="PANTHER" id="PTHR11893:SF40">
    <property type="entry name" value="INNEXIN SHAKING-B"/>
    <property type="match status" value="1"/>
</dbReference>
<feature type="region of interest" description="Disordered" evidence="13">
    <location>
        <begin position="550"/>
        <end position="590"/>
    </location>
</feature>
<feature type="compositionally biased region" description="Polar residues" evidence="13">
    <location>
        <begin position="61"/>
        <end position="78"/>
    </location>
</feature>
<keyword evidence="6" id="KW-0303">Gap junction</keyword>
<sequence>MDEDEGNETHITFVGEDDSCEEDNDAEEETSLVHSDGHDSGEEVQLNISEPDSNPNKENRNLVSDNNSNSQASCSHQTHNNKKKGKGRGKDNKGNNQKGNNSYNWSSSHNSGNKSKNNQGNFNKSSSVDFFKQIKGAISTTLKHREVCYTPIDSLVLRLHYRLGVLIYLLAYNIVQGNWFLRDAIHCVEGYNAATTIPFHVKNICLSYPYVCENNETTSDEQDCSRRYILFYRWIYFLFLLLSGVYYIPRIIAKKAENPRLRKLIIDLAQGENRYDGSTWERDTEMMLNYMQSHISTHGSLYLWLVICHIVALVIDIGTIYFLDFLLHGRFLKLVYMAYPFHRDPQYFTDELSQTFPPFVNCTLGRQMLINNQRIDYLGCHLMLMELYEKVFIFIWIWLAIVTVCTALSVILLLVITLPPFNSFFLHMHSTSKCIKEMKRKVLKICQYGDLYVLYLMKRHRSEAQFIMFLTRFVHSNEESIEVIVESKHKNPAKQNEKSANTENITDVPNDVKSEKWLSKNRVLTKSHTLSTFTHMSGFSAPLNPNFEDQVRSRKFDFSTQNSKFRPSLPPPPPPPPPPPHFQDIAEEFE</sequence>
<organism evidence="14 15">
    <name type="scientific">Homarus americanus</name>
    <name type="common">American lobster</name>
    <dbReference type="NCBI Taxonomy" id="6706"/>
    <lineage>
        <taxon>Eukaryota</taxon>
        <taxon>Metazoa</taxon>
        <taxon>Ecdysozoa</taxon>
        <taxon>Arthropoda</taxon>
        <taxon>Crustacea</taxon>
        <taxon>Multicrustacea</taxon>
        <taxon>Malacostraca</taxon>
        <taxon>Eumalacostraca</taxon>
        <taxon>Eucarida</taxon>
        <taxon>Decapoda</taxon>
        <taxon>Pleocyemata</taxon>
        <taxon>Astacidea</taxon>
        <taxon>Nephropoidea</taxon>
        <taxon>Nephropidae</taxon>
        <taxon>Homarus</taxon>
    </lineage>
</organism>
<keyword evidence="4" id="KW-1003">Cell membrane</keyword>
<name>A0A8J5K6Z0_HOMAM</name>
<evidence type="ECO:0000256" key="4">
    <source>
        <dbReference type="ARBA" id="ARBA00022475"/>
    </source>
</evidence>
<evidence type="ECO:0000256" key="9">
    <source>
        <dbReference type="ARBA" id="ARBA00023065"/>
    </source>
</evidence>
<keyword evidence="3 12" id="KW-0813">Transport</keyword>
<dbReference type="GO" id="GO:0005886">
    <property type="term" value="C:plasma membrane"/>
    <property type="evidence" value="ECO:0007669"/>
    <property type="project" value="UniProtKB-SubCell"/>
</dbReference>
<dbReference type="Proteomes" id="UP000747542">
    <property type="component" value="Unassembled WGS sequence"/>
</dbReference>
<keyword evidence="15" id="KW-1185">Reference proteome</keyword>
<dbReference type="InterPro" id="IPR000990">
    <property type="entry name" value="Innexin"/>
</dbReference>
<evidence type="ECO:0000313" key="14">
    <source>
        <dbReference type="EMBL" id="KAG7171060.1"/>
    </source>
</evidence>
<keyword evidence="11 12" id="KW-0407">Ion channel</keyword>
<evidence type="ECO:0000256" key="2">
    <source>
        <dbReference type="ARBA" id="ARBA00004651"/>
    </source>
</evidence>
<reference evidence="14" key="1">
    <citation type="journal article" date="2021" name="Sci. Adv.">
        <title>The American lobster genome reveals insights on longevity, neural, and immune adaptations.</title>
        <authorList>
            <person name="Polinski J.M."/>
            <person name="Zimin A.V."/>
            <person name="Clark K.F."/>
            <person name="Kohn A.B."/>
            <person name="Sadowski N."/>
            <person name="Timp W."/>
            <person name="Ptitsyn A."/>
            <person name="Khanna P."/>
            <person name="Romanova D.Y."/>
            <person name="Williams P."/>
            <person name="Greenwood S.J."/>
            <person name="Moroz L.L."/>
            <person name="Walt D.R."/>
            <person name="Bodnar A.G."/>
        </authorList>
    </citation>
    <scope>NUCLEOTIDE SEQUENCE</scope>
    <source>
        <strain evidence="14">GMGI-L3</strain>
    </source>
</reference>
<accession>A0A8J5K6Z0</accession>
<comment type="caution">
    <text evidence="14">The sequence shown here is derived from an EMBL/GenBank/DDBJ whole genome shotgun (WGS) entry which is preliminary data.</text>
</comment>
<dbReference type="PANTHER" id="PTHR11893">
    <property type="entry name" value="INNEXIN"/>
    <property type="match status" value="1"/>
</dbReference>
<proteinExistence type="inferred from homology"/>
<evidence type="ECO:0000256" key="7">
    <source>
        <dbReference type="ARBA" id="ARBA00022949"/>
    </source>
</evidence>
<dbReference type="AlphaFoldDB" id="A0A8J5K6Z0"/>
<evidence type="ECO:0000256" key="1">
    <source>
        <dbReference type="ARBA" id="ARBA00004610"/>
    </source>
</evidence>
<dbReference type="PROSITE" id="PS51013">
    <property type="entry name" value="PANNEXIN"/>
    <property type="match status" value="1"/>
</dbReference>
<comment type="similarity">
    <text evidence="12">Belongs to the pannexin family.</text>
</comment>
<feature type="compositionally biased region" description="Acidic residues" evidence="13">
    <location>
        <begin position="15"/>
        <end position="30"/>
    </location>
</feature>
<feature type="transmembrane region" description="Helical" evidence="12">
    <location>
        <begin position="301"/>
        <end position="323"/>
    </location>
</feature>
<gene>
    <name evidence="14" type="primary">inx2-L6</name>
    <name evidence="12" type="synonym">inx</name>
    <name evidence="14" type="ORF">Hamer_G013849</name>
</gene>
<comment type="function">
    <text evidence="12">Structural component of the gap junctions.</text>
</comment>
<feature type="compositionally biased region" description="Pro residues" evidence="13">
    <location>
        <begin position="568"/>
        <end position="581"/>
    </location>
</feature>
<dbReference type="EMBL" id="JAHLQT010012946">
    <property type="protein sequence ID" value="KAG7171060.1"/>
    <property type="molecule type" value="Genomic_DNA"/>
</dbReference>
<feature type="compositionally biased region" description="Low complexity" evidence="13">
    <location>
        <begin position="94"/>
        <end position="121"/>
    </location>
</feature>
<feature type="transmembrane region" description="Helical" evidence="12">
    <location>
        <begin position="234"/>
        <end position="253"/>
    </location>
</feature>
<evidence type="ECO:0000256" key="3">
    <source>
        <dbReference type="ARBA" id="ARBA00022448"/>
    </source>
</evidence>
<comment type="caution">
    <text evidence="12">Lacks conserved residue(s) required for the propagation of feature annotation.</text>
</comment>
<evidence type="ECO:0000256" key="12">
    <source>
        <dbReference type="RuleBase" id="RU010713"/>
    </source>
</evidence>
<dbReference type="GO" id="GO:0005921">
    <property type="term" value="C:gap junction"/>
    <property type="evidence" value="ECO:0007669"/>
    <property type="project" value="UniProtKB-SubCell"/>
</dbReference>
<feature type="region of interest" description="Disordered" evidence="13">
    <location>
        <begin position="1"/>
        <end position="121"/>
    </location>
</feature>
<dbReference type="Pfam" id="PF00876">
    <property type="entry name" value="Innexin"/>
    <property type="match status" value="1"/>
</dbReference>
<keyword evidence="5 12" id="KW-0812">Transmembrane</keyword>